<evidence type="ECO:0000256" key="1">
    <source>
        <dbReference type="SAM" id="Phobius"/>
    </source>
</evidence>
<sequence>MNRQVNEQSKFSSCTIWELQNHKSVYAHLFRCTFMLLMFYAFTISNK</sequence>
<name>A0A5J4RNB3_9ZZZZ</name>
<comment type="caution">
    <text evidence="2">The sequence shown here is derived from an EMBL/GenBank/DDBJ whole genome shotgun (WGS) entry which is preliminary data.</text>
</comment>
<keyword evidence="1" id="KW-0812">Transmembrane</keyword>
<keyword evidence="1" id="KW-0472">Membrane</keyword>
<gene>
    <name evidence="2" type="ORF">EZS27_016549</name>
</gene>
<keyword evidence="1" id="KW-1133">Transmembrane helix</keyword>
<proteinExistence type="predicted"/>
<evidence type="ECO:0000313" key="2">
    <source>
        <dbReference type="EMBL" id="KAA6335198.1"/>
    </source>
</evidence>
<feature type="transmembrane region" description="Helical" evidence="1">
    <location>
        <begin position="25"/>
        <end position="44"/>
    </location>
</feature>
<dbReference type="AlphaFoldDB" id="A0A5J4RNB3"/>
<protein>
    <submittedName>
        <fullName evidence="2">Uncharacterized protein</fullName>
    </submittedName>
</protein>
<organism evidence="2">
    <name type="scientific">termite gut metagenome</name>
    <dbReference type="NCBI Taxonomy" id="433724"/>
    <lineage>
        <taxon>unclassified sequences</taxon>
        <taxon>metagenomes</taxon>
        <taxon>organismal metagenomes</taxon>
    </lineage>
</organism>
<accession>A0A5J4RNB3</accession>
<dbReference type="EMBL" id="SNRY01000917">
    <property type="protein sequence ID" value="KAA6335198.1"/>
    <property type="molecule type" value="Genomic_DNA"/>
</dbReference>
<reference evidence="2" key="1">
    <citation type="submission" date="2019-03" db="EMBL/GenBank/DDBJ databases">
        <title>Single cell metagenomics reveals metabolic interactions within the superorganism composed of flagellate Streblomastix strix and complex community of Bacteroidetes bacteria on its surface.</title>
        <authorList>
            <person name="Treitli S.C."/>
            <person name="Kolisko M."/>
            <person name="Husnik F."/>
            <person name="Keeling P."/>
            <person name="Hampl V."/>
        </authorList>
    </citation>
    <scope>NUCLEOTIDE SEQUENCE</scope>
    <source>
        <strain evidence="2">STM</strain>
    </source>
</reference>